<dbReference type="Pfam" id="PF00990">
    <property type="entry name" value="GGDEF"/>
    <property type="match status" value="1"/>
</dbReference>
<proteinExistence type="predicted"/>
<evidence type="ECO:0000313" key="7">
    <source>
        <dbReference type="Proteomes" id="UP000029444"/>
    </source>
</evidence>
<protein>
    <recommendedName>
        <fullName evidence="2">diguanylate cyclase</fullName>
        <ecNumber evidence="2">2.7.7.65</ecNumber>
    </recommendedName>
</protein>
<comment type="cofactor">
    <cofactor evidence="1">
        <name>Mg(2+)</name>
        <dbReference type="ChEBI" id="CHEBI:18420"/>
    </cofactor>
</comment>
<dbReference type="SUPFAM" id="SSF55073">
    <property type="entry name" value="Nucleotide cyclase"/>
    <property type="match status" value="1"/>
</dbReference>
<dbReference type="GO" id="GO:0052621">
    <property type="term" value="F:diguanylate cyclase activity"/>
    <property type="evidence" value="ECO:0007669"/>
    <property type="project" value="UniProtKB-EC"/>
</dbReference>
<keyword evidence="7" id="KW-1185">Reference proteome</keyword>
<dbReference type="EC" id="2.7.7.65" evidence="2"/>
<evidence type="ECO:0000256" key="4">
    <source>
        <dbReference type="SAM" id="Phobius"/>
    </source>
</evidence>
<accession>A0A095US15</accession>
<dbReference type="GO" id="GO:0043709">
    <property type="term" value="P:cell adhesion involved in single-species biofilm formation"/>
    <property type="evidence" value="ECO:0007669"/>
    <property type="project" value="TreeGrafter"/>
</dbReference>
<dbReference type="CDD" id="cd01949">
    <property type="entry name" value="GGDEF"/>
    <property type="match status" value="1"/>
</dbReference>
<feature type="transmembrane region" description="Helical" evidence="4">
    <location>
        <begin position="26"/>
        <end position="43"/>
    </location>
</feature>
<evidence type="ECO:0000259" key="5">
    <source>
        <dbReference type="PROSITE" id="PS50887"/>
    </source>
</evidence>
<dbReference type="PATRIC" id="fig|1177154.3.peg.1243"/>
<reference evidence="6 7" key="1">
    <citation type="submission" date="2012-09" db="EMBL/GenBank/DDBJ databases">
        <title>Genome Sequence of alkane-degrading Bacterium Alcanivorax sp. 19-m-6.</title>
        <authorList>
            <person name="Lai Q."/>
            <person name="Shao Z."/>
        </authorList>
    </citation>
    <scope>NUCLEOTIDE SEQUENCE [LARGE SCALE GENOMIC DNA]</scope>
    <source>
        <strain evidence="6 7">19-m-6</strain>
    </source>
</reference>
<evidence type="ECO:0000256" key="2">
    <source>
        <dbReference type="ARBA" id="ARBA00012528"/>
    </source>
</evidence>
<dbReference type="eggNOG" id="COG3706">
    <property type="taxonomic scope" value="Bacteria"/>
</dbReference>
<feature type="transmembrane region" description="Helical" evidence="4">
    <location>
        <begin position="55"/>
        <end position="77"/>
    </location>
</feature>
<dbReference type="GO" id="GO:0005886">
    <property type="term" value="C:plasma membrane"/>
    <property type="evidence" value="ECO:0007669"/>
    <property type="project" value="TreeGrafter"/>
</dbReference>
<keyword evidence="4" id="KW-0472">Membrane</keyword>
<dbReference type="InterPro" id="IPR050469">
    <property type="entry name" value="Diguanylate_Cyclase"/>
</dbReference>
<keyword evidence="4" id="KW-1133">Transmembrane helix</keyword>
<comment type="catalytic activity">
    <reaction evidence="3">
        <text>2 GTP = 3',3'-c-di-GMP + 2 diphosphate</text>
        <dbReference type="Rhea" id="RHEA:24898"/>
        <dbReference type="ChEBI" id="CHEBI:33019"/>
        <dbReference type="ChEBI" id="CHEBI:37565"/>
        <dbReference type="ChEBI" id="CHEBI:58805"/>
        <dbReference type="EC" id="2.7.7.65"/>
    </reaction>
</comment>
<dbReference type="InterPro" id="IPR029787">
    <property type="entry name" value="Nucleotide_cyclase"/>
</dbReference>
<feature type="transmembrane region" description="Helical" evidence="4">
    <location>
        <begin position="162"/>
        <end position="182"/>
    </location>
</feature>
<dbReference type="PANTHER" id="PTHR45138:SF9">
    <property type="entry name" value="DIGUANYLATE CYCLASE DGCM-RELATED"/>
    <property type="match status" value="1"/>
</dbReference>
<dbReference type="RefSeq" id="WP_035231350.1">
    <property type="nucleotide sequence ID" value="NZ_ARXV01000004.1"/>
</dbReference>
<feature type="transmembrane region" description="Helical" evidence="4">
    <location>
        <begin position="132"/>
        <end position="150"/>
    </location>
</feature>
<dbReference type="PANTHER" id="PTHR45138">
    <property type="entry name" value="REGULATORY COMPONENTS OF SENSORY TRANSDUCTION SYSTEM"/>
    <property type="match status" value="1"/>
</dbReference>
<dbReference type="InterPro" id="IPR043128">
    <property type="entry name" value="Rev_trsase/Diguanyl_cyclase"/>
</dbReference>
<evidence type="ECO:0000256" key="3">
    <source>
        <dbReference type="ARBA" id="ARBA00034247"/>
    </source>
</evidence>
<dbReference type="InterPro" id="IPR000160">
    <property type="entry name" value="GGDEF_dom"/>
</dbReference>
<dbReference type="GO" id="GO:1902201">
    <property type="term" value="P:negative regulation of bacterial-type flagellum-dependent cell motility"/>
    <property type="evidence" value="ECO:0007669"/>
    <property type="project" value="TreeGrafter"/>
</dbReference>
<organism evidence="6 7">
    <name type="scientific">Alcanivorax nanhaiticus</name>
    <dbReference type="NCBI Taxonomy" id="1177154"/>
    <lineage>
        <taxon>Bacteria</taxon>
        <taxon>Pseudomonadati</taxon>
        <taxon>Pseudomonadota</taxon>
        <taxon>Gammaproteobacteria</taxon>
        <taxon>Oceanospirillales</taxon>
        <taxon>Alcanivoracaceae</taxon>
        <taxon>Alcanivorax</taxon>
    </lineage>
</organism>
<evidence type="ECO:0000313" key="6">
    <source>
        <dbReference type="EMBL" id="KGD65330.1"/>
    </source>
</evidence>
<dbReference type="Proteomes" id="UP000029444">
    <property type="component" value="Unassembled WGS sequence"/>
</dbReference>
<feature type="domain" description="GGDEF" evidence="5">
    <location>
        <begin position="237"/>
        <end position="367"/>
    </location>
</feature>
<dbReference type="NCBIfam" id="TIGR00254">
    <property type="entry name" value="GGDEF"/>
    <property type="match status" value="1"/>
</dbReference>
<gene>
    <name evidence="6" type="ORF">Y5S_01223</name>
</gene>
<feature type="transmembrane region" description="Helical" evidence="4">
    <location>
        <begin position="84"/>
        <end position="102"/>
    </location>
</feature>
<dbReference type="AlphaFoldDB" id="A0A095US15"/>
<comment type="caution">
    <text evidence="6">The sequence shown here is derived from an EMBL/GenBank/DDBJ whole genome shotgun (WGS) entry which is preliminary data.</text>
</comment>
<dbReference type="Gene3D" id="3.30.70.270">
    <property type="match status" value="1"/>
</dbReference>
<dbReference type="SMART" id="SM00267">
    <property type="entry name" value="GGDEF"/>
    <property type="match status" value="1"/>
</dbReference>
<dbReference type="FunFam" id="3.30.70.270:FF:000001">
    <property type="entry name" value="Diguanylate cyclase domain protein"/>
    <property type="match status" value="1"/>
</dbReference>
<dbReference type="PROSITE" id="PS50887">
    <property type="entry name" value="GGDEF"/>
    <property type="match status" value="1"/>
</dbReference>
<dbReference type="OrthoDB" id="9759607at2"/>
<dbReference type="EMBL" id="ARXV01000004">
    <property type="protein sequence ID" value="KGD65330.1"/>
    <property type="molecule type" value="Genomic_DNA"/>
</dbReference>
<keyword evidence="4" id="KW-0812">Transmembrane</keyword>
<feature type="transmembrane region" description="Helical" evidence="4">
    <location>
        <begin position="108"/>
        <end position="125"/>
    </location>
</feature>
<evidence type="ECO:0000256" key="1">
    <source>
        <dbReference type="ARBA" id="ARBA00001946"/>
    </source>
</evidence>
<name>A0A095US15_9GAMM</name>
<sequence>MNSELRQAESLTFNETRLLRRHGRSAVAIMGMHTLLCLVYYRMGAFQISPQWGSLLLGGLWVSMLSYFLLLISGATLRLRDPSLSLPLIIYCVVVFMTSGYYVDEFRLSVVTLFFAVLLLVSFQLSGKVMVGVAMFSSAAYAAMLWLALDDRWVQLSFSVEVLQWLVFTMISISFAITGGSIHRLRRNLADKNRELAKGLEQVREMAIRDDLTGLFNRRHLLEVLNRQKALADRKKVPFSVCYVDLDHFKQINDHYGHEWGDRVLRRFSQVVIADMRDGDYFGRLGGEEFLLILPQSNEEGALLVAERLRKRWSQEQFGQEGGPSSVSLSVGVAAYHDNESVDDVLNRADQGLYRAKSSGRNQSQVA</sequence>
<dbReference type="STRING" id="1177154.Y5S_01223"/>